<feature type="signal peptide" evidence="9">
    <location>
        <begin position="1"/>
        <end position="27"/>
    </location>
</feature>
<comment type="subcellular location">
    <subcellularLocation>
        <location evidence="1">Membrane</location>
        <topology evidence="1">Multi-pass membrane protein</topology>
    </subcellularLocation>
</comment>
<dbReference type="SMART" id="SM00192">
    <property type="entry name" value="LDLa"/>
    <property type="match status" value="1"/>
</dbReference>
<dbReference type="SMART" id="SM00159">
    <property type="entry name" value="PTX"/>
    <property type="match status" value="1"/>
</dbReference>
<dbReference type="InterPro" id="IPR006029">
    <property type="entry name" value="Neurotrans-gated_channel_TM"/>
</dbReference>
<dbReference type="Gene3D" id="3.10.100.10">
    <property type="entry name" value="Mannose-Binding Protein A, subunit A"/>
    <property type="match status" value="1"/>
</dbReference>
<sequence length="894" mass="102101">MACCGAVGVVTIVTLAVCILTPRPGAGGRAFNFQPTNQPSTNSKAWLMLQPPAQNPILSDLSVCLRYRINFFREKTYVFSYATSDKDNNEMNMGLKEYTIFLAVGGSYRYGFQNMSYVPDLWYHACFVVNGTTVFVYLDGELQQGTKVDERSILQNGSLVLGQETDLVSGGFQEKQSFCGIITDFNLYSRALSPEEVEALATCSDTTEEGDVVAWSTAPWTVEGDVVELELEKDEYCVKRTRFTVFPELRTITEAKQWCVNLKSRLAVTRNAEENERLYGDALPFLKQCRPANHAKGFFWLAATDEAEDGIWTDYQARHALFYFYFPLDFFLGLGRDGKGLLFYGDVLNYTNFMGTYKASTKNCALFLIPPSTREWEDGSCKDIYQFCSACEEEAPAVVKMRGLCEREDAKAAWFTLHQRRGQKPTFRGFTKYLVEPGEEEEDTWRLVNQWTNQTLAKIHAHNLFYPVGLREWQLTTDYDICGKKKDTKHFLSLSTCLDLEYTCGDGSCVNLSRRCDLRTDCPDNTDEIGCDKLQRPKDYLVSLTPAAVQPGPLTLNLSLNILGFSEINLRDLKLTVDLATTLSWYDQRLSFRNLKAIREINHIPTDEVWTPKLEYTNADFPRIFTTNRILNVMRETEPEEDDPSSPKHEEVYLGRSNSLLLSQRVNAPFTCNMDLRNFPFDTQHCTLLLRITSARNNFLTWGDMNVSYMGETLLTEYEIGGVLSAQREEDMYSVAVVQVTFYRRFWFYVTSAYLPTVMLMMISYASLWCKPENSDLRVMMSLTTLLVLYALYQQISDGLPRTSYTKALDVWCFFAITLIFTKVIFHVFLDAMSKMKRRRHVAEEPGQSMWAAVGKALPVGGNRLMVWARGAYAVLVILFVIVYWTVVLSNMNY</sequence>
<accession>A0A8J5D2F6</accession>
<feature type="disulfide bond" evidence="6">
    <location>
        <begin position="516"/>
        <end position="531"/>
    </location>
</feature>
<dbReference type="InterPro" id="IPR018000">
    <property type="entry name" value="Neurotransmitter_ion_chnl_CS"/>
</dbReference>
<feature type="disulfide bond" evidence="6">
    <location>
        <begin position="504"/>
        <end position="522"/>
    </location>
</feature>
<dbReference type="SUPFAM" id="SSF56436">
    <property type="entry name" value="C-type lectin-like"/>
    <property type="match status" value="1"/>
</dbReference>
<keyword evidence="4 8" id="KW-0472">Membrane</keyword>
<dbReference type="Gene3D" id="2.70.170.10">
    <property type="entry name" value="Neurotransmitter-gated ion-channel ligand-binding domain"/>
    <property type="match status" value="1"/>
</dbReference>
<keyword evidence="2 8" id="KW-0812">Transmembrane</keyword>
<dbReference type="SUPFAM" id="SSF49899">
    <property type="entry name" value="Concanavalin A-like lectins/glucanases"/>
    <property type="match status" value="1"/>
</dbReference>
<keyword evidence="9" id="KW-0732">Signal</keyword>
<evidence type="ECO:0000313" key="11">
    <source>
        <dbReference type="EMBL" id="KAG0726210.1"/>
    </source>
</evidence>
<evidence type="ECO:0000256" key="5">
    <source>
        <dbReference type="ARBA" id="ARBA00023157"/>
    </source>
</evidence>
<dbReference type="Pfam" id="PF00354">
    <property type="entry name" value="Pentaxin"/>
    <property type="match status" value="1"/>
</dbReference>
<gene>
    <name evidence="11" type="primary">GABRR3_1</name>
    <name evidence="11" type="ORF">GWK47_004412</name>
</gene>
<protein>
    <submittedName>
        <fullName evidence="11">Gamma-aminobutyric acid receptor subunit rho-3</fullName>
    </submittedName>
</protein>
<reference evidence="11" key="1">
    <citation type="submission" date="2020-07" db="EMBL/GenBank/DDBJ databases">
        <title>The High-quality genome of the commercially important snow crab, Chionoecetes opilio.</title>
        <authorList>
            <person name="Jeong J.-H."/>
            <person name="Ryu S."/>
        </authorList>
    </citation>
    <scope>NUCLEOTIDE SEQUENCE</scope>
    <source>
        <strain evidence="11">MADBK_172401_WGS</strain>
        <tissue evidence="11">Digestive gland</tissue>
    </source>
</reference>
<dbReference type="InterPro" id="IPR006201">
    <property type="entry name" value="Neur_channel"/>
</dbReference>
<dbReference type="InterPro" id="IPR016187">
    <property type="entry name" value="CTDL_fold"/>
</dbReference>
<evidence type="ECO:0000256" key="9">
    <source>
        <dbReference type="SAM" id="SignalP"/>
    </source>
</evidence>
<dbReference type="CDD" id="cd00112">
    <property type="entry name" value="LDLa"/>
    <property type="match status" value="1"/>
</dbReference>
<comment type="caution">
    <text evidence="7">Lacks conserved residue(s) required for the propagation of feature annotation.</text>
</comment>
<keyword evidence="12" id="KW-1185">Reference proteome</keyword>
<evidence type="ECO:0000259" key="10">
    <source>
        <dbReference type="PROSITE" id="PS51828"/>
    </source>
</evidence>
<dbReference type="InterPro" id="IPR036734">
    <property type="entry name" value="Neur_chan_lig-bd_sf"/>
</dbReference>
<evidence type="ECO:0000256" key="2">
    <source>
        <dbReference type="ARBA" id="ARBA00022692"/>
    </source>
</evidence>
<keyword evidence="5 6" id="KW-1015">Disulfide bond</keyword>
<dbReference type="SUPFAM" id="SSF90112">
    <property type="entry name" value="Neurotransmitter-gated ion-channel transmembrane pore"/>
    <property type="match status" value="1"/>
</dbReference>
<dbReference type="PRINTS" id="PR00895">
    <property type="entry name" value="PENTAXIN"/>
</dbReference>
<dbReference type="InterPro" id="IPR023415">
    <property type="entry name" value="LDLR_class-A_CS"/>
</dbReference>
<evidence type="ECO:0000256" key="7">
    <source>
        <dbReference type="PROSITE-ProRule" id="PRU01172"/>
    </source>
</evidence>
<dbReference type="PROSITE" id="PS00236">
    <property type="entry name" value="NEUROTR_ION_CHANNEL"/>
    <property type="match status" value="1"/>
</dbReference>
<dbReference type="Pfam" id="PF00057">
    <property type="entry name" value="Ldl_recept_a"/>
    <property type="match status" value="1"/>
</dbReference>
<dbReference type="GO" id="GO:0016020">
    <property type="term" value="C:membrane"/>
    <property type="evidence" value="ECO:0007669"/>
    <property type="project" value="UniProtKB-SubCell"/>
</dbReference>
<dbReference type="Gene3D" id="1.20.58.390">
    <property type="entry name" value="Neurotransmitter-gated ion-channel transmembrane domain"/>
    <property type="match status" value="1"/>
</dbReference>
<evidence type="ECO:0000256" key="4">
    <source>
        <dbReference type="ARBA" id="ARBA00023136"/>
    </source>
</evidence>
<dbReference type="InterPro" id="IPR016186">
    <property type="entry name" value="C-type_lectin-like/link_sf"/>
</dbReference>
<dbReference type="Proteomes" id="UP000770661">
    <property type="component" value="Unassembled WGS sequence"/>
</dbReference>
<evidence type="ECO:0000256" key="1">
    <source>
        <dbReference type="ARBA" id="ARBA00004141"/>
    </source>
</evidence>
<dbReference type="Gene3D" id="4.10.400.10">
    <property type="entry name" value="Low-density Lipoprotein Receptor"/>
    <property type="match status" value="1"/>
</dbReference>
<keyword evidence="11" id="KW-0675">Receptor</keyword>
<dbReference type="SUPFAM" id="SSF63712">
    <property type="entry name" value="Nicotinic receptor ligand binding domain-like"/>
    <property type="match status" value="1"/>
</dbReference>
<dbReference type="Gene3D" id="2.60.120.200">
    <property type="match status" value="1"/>
</dbReference>
<dbReference type="InterPro" id="IPR001759">
    <property type="entry name" value="PTX_dom"/>
</dbReference>
<comment type="caution">
    <text evidence="11">The sequence shown here is derived from an EMBL/GenBank/DDBJ whole genome shotgun (WGS) entry which is preliminary data.</text>
</comment>
<evidence type="ECO:0000313" key="12">
    <source>
        <dbReference type="Proteomes" id="UP000770661"/>
    </source>
</evidence>
<feature type="transmembrane region" description="Helical" evidence="8">
    <location>
        <begin position="808"/>
        <end position="830"/>
    </location>
</feature>
<name>A0A8J5D2F6_CHIOP</name>
<dbReference type="InterPro" id="IPR036055">
    <property type="entry name" value="LDL_receptor-like_sf"/>
</dbReference>
<dbReference type="AlphaFoldDB" id="A0A8J5D2F6"/>
<dbReference type="InterPro" id="IPR036719">
    <property type="entry name" value="Neuro-gated_channel_TM_sf"/>
</dbReference>
<dbReference type="InterPro" id="IPR038050">
    <property type="entry name" value="Neuro_actylchol_rec"/>
</dbReference>
<organism evidence="11 12">
    <name type="scientific">Chionoecetes opilio</name>
    <name type="common">Atlantic snow crab</name>
    <name type="synonym">Cancer opilio</name>
    <dbReference type="NCBI Taxonomy" id="41210"/>
    <lineage>
        <taxon>Eukaryota</taxon>
        <taxon>Metazoa</taxon>
        <taxon>Ecdysozoa</taxon>
        <taxon>Arthropoda</taxon>
        <taxon>Crustacea</taxon>
        <taxon>Multicrustacea</taxon>
        <taxon>Malacostraca</taxon>
        <taxon>Eumalacostraca</taxon>
        <taxon>Eucarida</taxon>
        <taxon>Decapoda</taxon>
        <taxon>Pleocyemata</taxon>
        <taxon>Brachyura</taxon>
        <taxon>Eubrachyura</taxon>
        <taxon>Majoidea</taxon>
        <taxon>Majidae</taxon>
        <taxon>Chionoecetes</taxon>
    </lineage>
</organism>
<dbReference type="GO" id="GO:0004888">
    <property type="term" value="F:transmembrane signaling receptor activity"/>
    <property type="evidence" value="ECO:0007669"/>
    <property type="project" value="InterPro"/>
</dbReference>
<dbReference type="InterPro" id="IPR013320">
    <property type="entry name" value="ConA-like_dom_sf"/>
</dbReference>
<feature type="transmembrane region" description="Helical" evidence="8">
    <location>
        <begin position="777"/>
        <end position="796"/>
    </location>
</feature>
<dbReference type="PROSITE" id="PS50068">
    <property type="entry name" value="LDLRA_2"/>
    <property type="match status" value="1"/>
</dbReference>
<dbReference type="SUPFAM" id="SSF57424">
    <property type="entry name" value="LDL receptor-like module"/>
    <property type="match status" value="1"/>
</dbReference>
<dbReference type="Pfam" id="PF02931">
    <property type="entry name" value="Neur_chan_LBD"/>
    <property type="match status" value="1"/>
</dbReference>
<dbReference type="PANTHER" id="PTHR18945">
    <property type="entry name" value="NEUROTRANSMITTER GATED ION CHANNEL"/>
    <property type="match status" value="1"/>
</dbReference>
<feature type="transmembrane region" description="Helical" evidence="8">
    <location>
        <begin position="746"/>
        <end position="765"/>
    </location>
</feature>
<feature type="disulfide bond" evidence="6">
    <location>
        <begin position="497"/>
        <end position="509"/>
    </location>
</feature>
<dbReference type="InterPro" id="IPR002172">
    <property type="entry name" value="LDrepeatLR_classA_rpt"/>
</dbReference>
<feature type="domain" description="Pentraxin (PTX)" evidence="10">
    <location>
        <begin position="32"/>
        <end position="237"/>
    </location>
</feature>
<feature type="chain" id="PRO_5035150883" evidence="9">
    <location>
        <begin position="28"/>
        <end position="894"/>
    </location>
</feature>
<dbReference type="InterPro" id="IPR006202">
    <property type="entry name" value="Neur_chan_lig-bd"/>
</dbReference>
<evidence type="ECO:0000256" key="8">
    <source>
        <dbReference type="SAM" id="Phobius"/>
    </source>
</evidence>
<evidence type="ECO:0000256" key="6">
    <source>
        <dbReference type="PROSITE-ProRule" id="PRU00124"/>
    </source>
</evidence>
<dbReference type="PROSITE" id="PS51828">
    <property type="entry name" value="PTX_2"/>
    <property type="match status" value="1"/>
</dbReference>
<dbReference type="EMBL" id="JACEEZ010004737">
    <property type="protein sequence ID" value="KAG0726210.1"/>
    <property type="molecule type" value="Genomic_DNA"/>
</dbReference>
<proteinExistence type="predicted"/>
<dbReference type="OrthoDB" id="547680at2759"/>
<dbReference type="PROSITE" id="PS01209">
    <property type="entry name" value="LDLRA_1"/>
    <property type="match status" value="1"/>
</dbReference>
<dbReference type="GO" id="GO:0005230">
    <property type="term" value="F:extracellular ligand-gated monoatomic ion channel activity"/>
    <property type="evidence" value="ECO:0007669"/>
    <property type="project" value="InterPro"/>
</dbReference>
<evidence type="ECO:0000256" key="3">
    <source>
        <dbReference type="ARBA" id="ARBA00022989"/>
    </source>
</evidence>
<dbReference type="Pfam" id="PF02932">
    <property type="entry name" value="Neur_chan_memb"/>
    <property type="match status" value="1"/>
</dbReference>
<keyword evidence="3 8" id="KW-1133">Transmembrane helix</keyword>
<feature type="transmembrane region" description="Helical" evidence="8">
    <location>
        <begin position="867"/>
        <end position="887"/>
    </location>
</feature>